<accession>A0A1H8CF08</accession>
<dbReference type="Proteomes" id="UP000199206">
    <property type="component" value="Unassembled WGS sequence"/>
</dbReference>
<keyword evidence="1" id="KW-0812">Transmembrane</keyword>
<dbReference type="STRING" id="1166340.SAMN05192583_1591"/>
<keyword evidence="1" id="KW-1133">Transmembrane helix</keyword>
<dbReference type="AlphaFoldDB" id="A0A1H8CF08"/>
<feature type="transmembrane region" description="Helical" evidence="1">
    <location>
        <begin position="164"/>
        <end position="191"/>
    </location>
</feature>
<evidence type="ECO:0000313" key="2">
    <source>
        <dbReference type="EMBL" id="SEM93851.1"/>
    </source>
</evidence>
<reference evidence="3" key="1">
    <citation type="submission" date="2016-10" db="EMBL/GenBank/DDBJ databases">
        <authorList>
            <person name="Varghese N."/>
            <person name="Submissions S."/>
        </authorList>
    </citation>
    <scope>NUCLEOTIDE SEQUENCE [LARGE SCALE GENOMIC DNA]</scope>
    <source>
        <strain evidence="3">S6-262</strain>
    </source>
</reference>
<organism evidence="2 3">
    <name type="scientific">Sphingomonas gellani</name>
    <dbReference type="NCBI Taxonomy" id="1166340"/>
    <lineage>
        <taxon>Bacteria</taxon>
        <taxon>Pseudomonadati</taxon>
        <taxon>Pseudomonadota</taxon>
        <taxon>Alphaproteobacteria</taxon>
        <taxon>Sphingomonadales</taxon>
        <taxon>Sphingomonadaceae</taxon>
        <taxon>Sphingomonas</taxon>
    </lineage>
</organism>
<keyword evidence="3" id="KW-1185">Reference proteome</keyword>
<name>A0A1H8CF08_9SPHN</name>
<feature type="transmembrane region" description="Helical" evidence="1">
    <location>
        <begin position="66"/>
        <end position="85"/>
    </location>
</feature>
<proteinExistence type="predicted"/>
<protein>
    <submittedName>
        <fullName evidence="2">Uncharacterized protein</fullName>
    </submittedName>
</protein>
<sequence length="229" mass="23960">MPLRPIRFLAGELWTPIAMWRTNSTIRQRAIATGGPIAALSNDDLAKLIEAEWTRGKELDDKLQKLTAALSVSVTVGGLVGSTMLQDLVASGWKIAAAVLFLLAVALLLTGVLIGFNGLQPKPRYGYGAGYLSIVASGGDAARKEMIAAARSFERDNLLRANEAVAAIVSIRNGVLAFAAAMLVGLIAAGLGKGVTTDSNSAGPQAMVSIWDRPTDSLLGLHHPSGRTS</sequence>
<feature type="transmembrane region" description="Helical" evidence="1">
    <location>
        <begin position="97"/>
        <end position="119"/>
    </location>
</feature>
<dbReference type="OrthoDB" id="8480149at2"/>
<dbReference type="EMBL" id="FOCF01000003">
    <property type="protein sequence ID" value="SEM93851.1"/>
    <property type="molecule type" value="Genomic_DNA"/>
</dbReference>
<keyword evidence="1" id="KW-0472">Membrane</keyword>
<evidence type="ECO:0000256" key="1">
    <source>
        <dbReference type="SAM" id="Phobius"/>
    </source>
</evidence>
<dbReference type="RefSeq" id="WP_139198050.1">
    <property type="nucleotide sequence ID" value="NZ_FOCF01000003.1"/>
</dbReference>
<gene>
    <name evidence="2" type="ORF">SAMN05192583_1591</name>
</gene>
<evidence type="ECO:0000313" key="3">
    <source>
        <dbReference type="Proteomes" id="UP000199206"/>
    </source>
</evidence>